<proteinExistence type="predicted"/>
<feature type="domain" description="NAD(P)-binding" evidence="1">
    <location>
        <begin position="7"/>
        <end position="212"/>
    </location>
</feature>
<organism evidence="2 3">
    <name type="scientific">Pleurostoma richardsiae</name>
    <dbReference type="NCBI Taxonomy" id="41990"/>
    <lineage>
        <taxon>Eukaryota</taxon>
        <taxon>Fungi</taxon>
        <taxon>Dikarya</taxon>
        <taxon>Ascomycota</taxon>
        <taxon>Pezizomycotina</taxon>
        <taxon>Sordariomycetes</taxon>
        <taxon>Sordariomycetidae</taxon>
        <taxon>Calosphaeriales</taxon>
        <taxon>Pleurostomataceae</taxon>
        <taxon>Pleurostoma</taxon>
    </lineage>
</organism>
<dbReference type="Proteomes" id="UP001174694">
    <property type="component" value="Unassembled WGS sequence"/>
</dbReference>
<dbReference type="PANTHER" id="PTHR14097:SF9">
    <property type="entry name" value="EPIMERASE, PUTATIVE (AFU_ORTHOLOGUE AFUA_8G07320)-RELATED"/>
    <property type="match status" value="1"/>
</dbReference>
<gene>
    <name evidence="2" type="ORF">NKR23_g5339</name>
</gene>
<name>A0AA38RSZ5_9PEZI</name>
<evidence type="ECO:0000313" key="2">
    <source>
        <dbReference type="EMBL" id="KAJ9145414.1"/>
    </source>
</evidence>
<protein>
    <submittedName>
        <fullName evidence="2">NAD(P)-binding domain protein</fullName>
    </submittedName>
</protein>
<dbReference type="InterPro" id="IPR036291">
    <property type="entry name" value="NAD(P)-bd_dom_sf"/>
</dbReference>
<dbReference type="Pfam" id="PF13460">
    <property type="entry name" value="NAD_binding_10"/>
    <property type="match status" value="1"/>
</dbReference>
<dbReference type="SUPFAM" id="SSF51735">
    <property type="entry name" value="NAD(P)-binding Rossmann-fold domains"/>
    <property type="match status" value="1"/>
</dbReference>
<reference evidence="2" key="1">
    <citation type="submission" date="2022-07" db="EMBL/GenBank/DDBJ databases">
        <title>Fungi with potential for degradation of polypropylene.</title>
        <authorList>
            <person name="Gostincar C."/>
        </authorList>
    </citation>
    <scope>NUCLEOTIDE SEQUENCE</scope>
    <source>
        <strain evidence="2">EXF-13308</strain>
    </source>
</reference>
<accession>A0AA38RSZ5</accession>
<evidence type="ECO:0000259" key="1">
    <source>
        <dbReference type="Pfam" id="PF13460"/>
    </source>
</evidence>
<dbReference type="AlphaFoldDB" id="A0AA38RSZ5"/>
<comment type="caution">
    <text evidence="2">The sequence shown here is derived from an EMBL/GenBank/DDBJ whole genome shotgun (WGS) entry which is preliminary data.</text>
</comment>
<dbReference type="PANTHER" id="PTHR14097">
    <property type="entry name" value="OXIDOREDUCTASE HTATIP2"/>
    <property type="match status" value="1"/>
</dbReference>
<evidence type="ECO:0000313" key="3">
    <source>
        <dbReference type="Proteomes" id="UP001174694"/>
    </source>
</evidence>
<dbReference type="Gene3D" id="3.40.50.720">
    <property type="entry name" value="NAD(P)-binding Rossmann-like Domain"/>
    <property type="match status" value="1"/>
</dbReference>
<keyword evidence="3" id="KW-1185">Reference proteome</keyword>
<sequence>MKLIVAGATGFVASEVIRQSLRRPEITSVVALARKPVPPPPHAESAEETSKLKSVVVEDYGEYPDDVKKEFAGADACIWTVAITPSRSSGMDWDYVKRICQDCTLVGLKAIRDSGPYKPFRFVYMSGALAERDQTKTPRFKPEYSLMRGETETQVLAFASEHQEDIEASIVRPGLITAPGEIKRNLMAFAVKTIISAPTISVAEVAAAMLDQAVSGIEKDTLDNGDLVRIGQRALAEP</sequence>
<dbReference type="InterPro" id="IPR016040">
    <property type="entry name" value="NAD(P)-bd_dom"/>
</dbReference>
<dbReference type="EMBL" id="JANBVO010000014">
    <property type="protein sequence ID" value="KAJ9145414.1"/>
    <property type="molecule type" value="Genomic_DNA"/>
</dbReference>